<name>A0AAD5TQS0_9FUNG</name>
<evidence type="ECO:0000313" key="2">
    <source>
        <dbReference type="Proteomes" id="UP001212152"/>
    </source>
</evidence>
<protein>
    <submittedName>
        <fullName evidence="1">Uncharacterized protein</fullName>
    </submittedName>
</protein>
<evidence type="ECO:0000313" key="1">
    <source>
        <dbReference type="EMBL" id="KAJ3184561.1"/>
    </source>
</evidence>
<accession>A0AAD5TQS0</accession>
<comment type="caution">
    <text evidence="1">The sequence shown here is derived from an EMBL/GenBank/DDBJ whole genome shotgun (WGS) entry which is preliminary data.</text>
</comment>
<reference evidence="1" key="1">
    <citation type="submission" date="2020-05" db="EMBL/GenBank/DDBJ databases">
        <title>Phylogenomic resolution of chytrid fungi.</title>
        <authorList>
            <person name="Stajich J.E."/>
            <person name="Amses K."/>
            <person name="Simmons R."/>
            <person name="Seto K."/>
            <person name="Myers J."/>
            <person name="Bonds A."/>
            <person name="Quandt C.A."/>
            <person name="Barry K."/>
            <person name="Liu P."/>
            <person name="Grigoriev I."/>
            <person name="Longcore J.E."/>
            <person name="James T.Y."/>
        </authorList>
    </citation>
    <scope>NUCLEOTIDE SEQUENCE</scope>
    <source>
        <strain evidence="1">JEL0379</strain>
    </source>
</reference>
<keyword evidence="2" id="KW-1185">Reference proteome</keyword>
<dbReference type="EMBL" id="JADGJQ010000003">
    <property type="protein sequence ID" value="KAJ3184561.1"/>
    <property type="molecule type" value="Genomic_DNA"/>
</dbReference>
<dbReference type="Proteomes" id="UP001212152">
    <property type="component" value="Unassembled WGS sequence"/>
</dbReference>
<sequence>MEKGNIAALTADIEALAPETVLSAAAEIVRWMSGSEPGDAPVPQTIRKLQGGWLMTLKKTHAAINYSDENKSFEKFKEGCDKLRNKNIHPRSAALLADRAARAVSLLSGHPEIKAQYPFESPLVDSFSIINKQFAAQ</sequence>
<dbReference type="AlphaFoldDB" id="A0AAD5TQS0"/>
<organism evidence="1 2">
    <name type="scientific">Geranomyces variabilis</name>
    <dbReference type="NCBI Taxonomy" id="109894"/>
    <lineage>
        <taxon>Eukaryota</taxon>
        <taxon>Fungi</taxon>
        <taxon>Fungi incertae sedis</taxon>
        <taxon>Chytridiomycota</taxon>
        <taxon>Chytridiomycota incertae sedis</taxon>
        <taxon>Chytridiomycetes</taxon>
        <taxon>Spizellomycetales</taxon>
        <taxon>Powellomycetaceae</taxon>
        <taxon>Geranomyces</taxon>
    </lineage>
</organism>
<proteinExistence type="predicted"/>
<gene>
    <name evidence="1" type="ORF">HDU87_003962</name>
</gene>